<evidence type="ECO:0000256" key="3">
    <source>
        <dbReference type="SAM" id="SignalP"/>
    </source>
</evidence>
<name>A0A7W3JIF5_9MICO</name>
<dbReference type="OrthoDB" id="9810871at2"/>
<dbReference type="EMBL" id="JACGWW010000002">
    <property type="protein sequence ID" value="MBA8813467.1"/>
    <property type="molecule type" value="Genomic_DNA"/>
</dbReference>
<evidence type="ECO:0000259" key="4">
    <source>
        <dbReference type="Pfam" id="PF07987"/>
    </source>
</evidence>
<keyword evidence="2" id="KW-0812">Transmembrane</keyword>
<dbReference type="Proteomes" id="UP000522688">
    <property type="component" value="Unassembled WGS sequence"/>
</dbReference>
<protein>
    <submittedName>
        <fullName evidence="6">Uncharacterized protein YcnI</fullName>
    </submittedName>
</protein>
<evidence type="ECO:0000313" key="8">
    <source>
        <dbReference type="Proteomes" id="UP000522688"/>
    </source>
</evidence>
<dbReference type="AlphaFoldDB" id="A0A7W3JIF5"/>
<dbReference type="RefSeq" id="WP_146853851.1">
    <property type="nucleotide sequence ID" value="NZ_BAAAHR010000001.1"/>
</dbReference>
<feature type="transmembrane region" description="Helical" evidence="2">
    <location>
        <begin position="212"/>
        <end position="236"/>
    </location>
</feature>
<comment type="caution">
    <text evidence="6">The sequence shown here is derived from an EMBL/GenBank/DDBJ whole genome shotgun (WGS) entry which is preliminary data.</text>
</comment>
<dbReference type="EMBL" id="BJUV01000008">
    <property type="protein sequence ID" value="GEK82815.1"/>
    <property type="molecule type" value="Genomic_DNA"/>
</dbReference>
<keyword evidence="2" id="KW-1133">Transmembrane helix</keyword>
<keyword evidence="3" id="KW-0732">Signal</keyword>
<dbReference type="InterPro" id="IPR038507">
    <property type="entry name" value="YcnI-like_sf"/>
</dbReference>
<feature type="chain" id="PRO_5039139292" evidence="3">
    <location>
        <begin position="24"/>
        <end position="254"/>
    </location>
</feature>
<dbReference type="Pfam" id="PF07987">
    <property type="entry name" value="DUF1775"/>
    <property type="match status" value="1"/>
</dbReference>
<evidence type="ECO:0000313" key="5">
    <source>
        <dbReference type="EMBL" id="GEK82815.1"/>
    </source>
</evidence>
<dbReference type="Gene3D" id="2.60.40.2230">
    <property type="entry name" value="Uncharacterised protein YcnI-like PF07987, DUF1775"/>
    <property type="match status" value="1"/>
</dbReference>
<feature type="domain" description="YncI copper-binding" evidence="4">
    <location>
        <begin position="31"/>
        <end position="177"/>
    </location>
</feature>
<dbReference type="InterPro" id="IPR012533">
    <property type="entry name" value="YcnI-copper_dom"/>
</dbReference>
<accession>A0A7W3JIF5</accession>
<organism evidence="6 8">
    <name type="scientific">Frigoribacterium faeni</name>
    <dbReference type="NCBI Taxonomy" id="145483"/>
    <lineage>
        <taxon>Bacteria</taxon>
        <taxon>Bacillati</taxon>
        <taxon>Actinomycetota</taxon>
        <taxon>Actinomycetes</taxon>
        <taxon>Micrococcales</taxon>
        <taxon>Microbacteriaceae</taxon>
        <taxon>Frigoribacterium</taxon>
    </lineage>
</organism>
<sequence length="254" mass="25475">MKKTSLALRAGAALGAATLLAVAAPLAASAHVHVEPGQAEAGSYSTLTFKVPNESADAGTVAFVVDLPTDTPFTSVSYQPLPGWTAEVATGALPEPVEIDGATVSEAPLTVTWTADEGTEIAPGQFQQFVISAGAVPDTGSVVLPAHQRYSDGTVVDWDEPTPASGDEPENPAPTLYVNDTPPDEGHAHESDDAAVAAGGDSAPADDGSSSVAVAFGIGGLALGAVALVVSVVALTRRPRPSAAGRSADDRSGR</sequence>
<reference evidence="5 7" key="1">
    <citation type="submission" date="2019-07" db="EMBL/GenBank/DDBJ databases">
        <title>Whole genome shotgun sequence of Frigoribacterium faeni NBRC 103066.</title>
        <authorList>
            <person name="Hosoyama A."/>
            <person name="Uohara A."/>
            <person name="Ohji S."/>
            <person name="Ichikawa N."/>
        </authorList>
    </citation>
    <scope>NUCLEOTIDE SEQUENCE [LARGE SCALE GENOMIC DNA]</scope>
    <source>
        <strain evidence="5 7">NBRC 103066</strain>
    </source>
</reference>
<keyword evidence="7" id="KW-1185">Reference proteome</keyword>
<proteinExistence type="predicted"/>
<reference evidence="6 8" key="2">
    <citation type="submission" date="2020-07" db="EMBL/GenBank/DDBJ databases">
        <title>Sequencing the genomes of 1000 actinobacteria strains.</title>
        <authorList>
            <person name="Klenk H.-P."/>
        </authorList>
    </citation>
    <scope>NUCLEOTIDE SEQUENCE [LARGE SCALE GENOMIC DNA]</scope>
    <source>
        <strain evidence="6 8">DSM 10309</strain>
    </source>
</reference>
<feature type="signal peptide" evidence="3">
    <location>
        <begin position="1"/>
        <end position="23"/>
    </location>
</feature>
<feature type="region of interest" description="Disordered" evidence="1">
    <location>
        <begin position="153"/>
        <end position="209"/>
    </location>
</feature>
<gene>
    <name evidence="6" type="ORF">FB463_001716</name>
    <name evidence="5" type="ORF">FFA01_11240</name>
</gene>
<feature type="compositionally biased region" description="Low complexity" evidence="1">
    <location>
        <begin position="194"/>
        <end position="209"/>
    </location>
</feature>
<dbReference type="Proteomes" id="UP000321154">
    <property type="component" value="Unassembled WGS sequence"/>
</dbReference>
<dbReference type="CDD" id="cd08545">
    <property type="entry name" value="YcnI_like"/>
    <property type="match status" value="1"/>
</dbReference>
<evidence type="ECO:0000313" key="7">
    <source>
        <dbReference type="Proteomes" id="UP000321154"/>
    </source>
</evidence>
<keyword evidence="2" id="KW-0472">Membrane</keyword>
<evidence type="ECO:0000313" key="6">
    <source>
        <dbReference type="EMBL" id="MBA8813467.1"/>
    </source>
</evidence>
<evidence type="ECO:0000256" key="2">
    <source>
        <dbReference type="SAM" id="Phobius"/>
    </source>
</evidence>
<evidence type="ECO:0000256" key="1">
    <source>
        <dbReference type="SAM" id="MobiDB-lite"/>
    </source>
</evidence>